<keyword evidence="7 11" id="KW-0067">ATP-binding</keyword>
<reference evidence="16" key="1">
    <citation type="journal article" date="2020" name="Glob Planet Change">
        <title>Mirroring the effect of geological evolution: Protist divergence in the Atacama Desert.</title>
        <authorList>
            <person name="Arndt H."/>
            <person name="Ritter B."/>
            <person name="Rybarski A."/>
            <person name="Schiwitza S."/>
            <person name="Dunai T."/>
            <person name="Nitsche F."/>
        </authorList>
    </citation>
    <scope>NUCLEOTIDE SEQUENCE</scope>
    <source>
        <strain evidence="16">HFCC739</strain>
    </source>
</reference>
<evidence type="ECO:0000256" key="8">
    <source>
        <dbReference type="ARBA" id="ARBA00022842"/>
    </source>
</evidence>
<dbReference type="Pfam" id="PF02772">
    <property type="entry name" value="S-AdoMet_synt_M"/>
    <property type="match status" value="1"/>
</dbReference>
<comment type="similarity">
    <text evidence="2 12">Belongs to the AdoMet synthase family.</text>
</comment>
<comment type="catalytic activity">
    <reaction evidence="10 11">
        <text>L-methionine + ATP + H2O = S-adenosyl-L-methionine + phosphate + diphosphate</text>
        <dbReference type="Rhea" id="RHEA:21080"/>
        <dbReference type="ChEBI" id="CHEBI:15377"/>
        <dbReference type="ChEBI" id="CHEBI:30616"/>
        <dbReference type="ChEBI" id="CHEBI:33019"/>
        <dbReference type="ChEBI" id="CHEBI:43474"/>
        <dbReference type="ChEBI" id="CHEBI:57844"/>
        <dbReference type="ChEBI" id="CHEBI:59789"/>
        <dbReference type="EC" id="2.5.1.6"/>
    </reaction>
</comment>
<evidence type="ECO:0000256" key="11">
    <source>
        <dbReference type="RuleBase" id="RU000541"/>
    </source>
</evidence>
<evidence type="ECO:0000256" key="7">
    <source>
        <dbReference type="ARBA" id="ARBA00022840"/>
    </source>
</evidence>
<feature type="domain" description="S-adenosylmethionine synthetase central" evidence="14">
    <location>
        <begin position="124"/>
        <end position="244"/>
    </location>
</feature>
<evidence type="ECO:0000259" key="13">
    <source>
        <dbReference type="Pfam" id="PF00438"/>
    </source>
</evidence>
<dbReference type="SUPFAM" id="SSF55973">
    <property type="entry name" value="S-adenosylmethionine synthetase"/>
    <property type="match status" value="3"/>
</dbReference>
<protein>
    <recommendedName>
        <fullName evidence="11">S-adenosylmethionine synthase</fullName>
        <ecNumber evidence="11">2.5.1.6</ecNumber>
    </recommendedName>
</protein>
<keyword evidence="6 11" id="KW-0547">Nucleotide-binding</keyword>
<dbReference type="GO" id="GO:0046872">
    <property type="term" value="F:metal ion binding"/>
    <property type="evidence" value="ECO:0007669"/>
    <property type="project" value="UniProtKB-KW"/>
</dbReference>
<evidence type="ECO:0000256" key="4">
    <source>
        <dbReference type="ARBA" id="ARBA00022679"/>
    </source>
</evidence>
<evidence type="ECO:0000256" key="1">
    <source>
        <dbReference type="ARBA" id="ARBA00005224"/>
    </source>
</evidence>
<comment type="pathway">
    <text evidence="1 11">Amino-acid biosynthesis; S-adenosyl-L-methionine biosynthesis; S-adenosyl-L-methionine from L-methionine: step 1/1.</text>
</comment>
<evidence type="ECO:0000256" key="6">
    <source>
        <dbReference type="ARBA" id="ARBA00022741"/>
    </source>
</evidence>
<dbReference type="InterPro" id="IPR022628">
    <property type="entry name" value="S-AdoMet_synt_N"/>
</dbReference>
<dbReference type="InterPro" id="IPR022629">
    <property type="entry name" value="S-AdoMet_synt_central"/>
</dbReference>
<dbReference type="Pfam" id="PF02773">
    <property type="entry name" value="S-AdoMet_synt_C"/>
    <property type="match status" value="1"/>
</dbReference>
<dbReference type="InterPro" id="IPR022636">
    <property type="entry name" value="S-AdoMet_synthetase_sfam"/>
</dbReference>
<evidence type="ECO:0000256" key="5">
    <source>
        <dbReference type="ARBA" id="ARBA00022723"/>
    </source>
</evidence>
<comment type="cofactor">
    <cofactor evidence="11">
        <name>Mg(2+)</name>
        <dbReference type="ChEBI" id="CHEBI:18420"/>
    </cofactor>
    <text evidence="11">Binds 2 magnesium ions per subunit. The magnesium ions interact primarily with the substrate.</text>
</comment>
<sequence length="390" mass="42391">MATIVPPAEGCFLFTSESVNEGHPDKICDQVSDAVLDACLEQDPTSKVACETCTKTGMVMIFGEITTKATVNYEQVVRDAIKAIGYDDVDKGLDYRTVNVVVAIEEQSPDIAQGVHVGKELEDMGAGDQGIMFGYATNETPEMMPLSILLAHRLGKRLTDCRKDGSVAWLRPDGKTQVTVEYKEEAGVMVPQRVHTIVISTQHEPDVTNEKIRSDLMEHIIAPVVPEKLRDERTIYHLNPSGKFIIGGPHGDAGLTGRKIIIDTYGGWGAHGGGAFSGKDSSKVDRSAAYAARWIAKSLVAAGLCARCLIQLSYAIGVAEPLSINVETYGTSAKTEAELIAVIKANFDLRPGCITRDLKLTRPVYTKTAAYGHFGRDDADFTWETPKELE</sequence>
<dbReference type="PROSITE" id="PS00377">
    <property type="entry name" value="ADOMET_SYNTHASE_2"/>
    <property type="match status" value="1"/>
</dbReference>
<keyword evidence="5 11" id="KW-0479">Metal-binding</keyword>
<keyword evidence="4 11" id="KW-0808">Transferase</keyword>
<comment type="function">
    <text evidence="11">Catalyzes the formation of S-adenosylmethionine from methionine and ATP.</text>
</comment>
<evidence type="ECO:0000256" key="3">
    <source>
        <dbReference type="ARBA" id="ARBA00022563"/>
    </source>
</evidence>
<proteinExistence type="evidence at transcript level"/>
<dbReference type="HAMAP" id="MF_00086">
    <property type="entry name" value="S_AdoMet_synth1"/>
    <property type="match status" value="1"/>
</dbReference>
<dbReference type="GO" id="GO:0006730">
    <property type="term" value="P:one-carbon metabolic process"/>
    <property type="evidence" value="ECO:0007669"/>
    <property type="project" value="UniProtKB-KW"/>
</dbReference>
<evidence type="ECO:0000259" key="14">
    <source>
        <dbReference type="Pfam" id="PF02772"/>
    </source>
</evidence>
<name>A0A8E8PJI5_9STRA</name>
<dbReference type="FunFam" id="3.30.300.10:FF:000001">
    <property type="entry name" value="S-adenosylmethionine synthase"/>
    <property type="match status" value="1"/>
</dbReference>
<keyword evidence="3 11" id="KW-0554">One-carbon metabolism</keyword>
<evidence type="ECO:0000313" key="16">
    <source>
        <dbReference type="EMBL" id="QWE91265.1"/>
    </source>
</evidence>
<organism evidence="16">
    <name type="scientific">Placidida sp</name>
    <dbReference type="NCBI Taxonomy" id="2810146"/>
    <lineage>
        <taxon>Eukaryota</taxon>
        <taxon>Sar</taxon>
        <taxon>Stramenopiles</taxon>
        <taxon>Bigyra</taxon>
        <taxon>Opalozoa</taxon>
        <taxon>Placidida</taxon>
    </lineage>
</organism>
<evidence type="ECO:0000256" key="12">
    <source>
        <dbReference type="RuleBase" id="RU004462"/>
    </source>
</evidence>
<evidence type="ECO:0000256" key="2">
    <source>
        <dbReference type="ARBA" id="ARBA00009685"/>
    </source>
</evidence>
<dbReference type="InterPro" id="IPR002133">
    <property type="entry name" value="S-AdoMet_synthetase"/>
</dbReference>
<keyword evidence="9 11" id="KW-0630">Potassium</keyword>
<dbReference type="EC" id="2.5.1.6" evidence="11"/>
<dbReference type="CDD" id="cd18079">
    <property type="entry name" value="S-AdoMet_synt"/>
    <property type="match status" value="1"/>
</dbReference>
<accession>A0A8E8PJI5</accession>
<feature type="domain" description="S-adenosylmethionine synthetase C-terminal" evidence="15">
    <location>
        <begin position="246"/>
        <end position="384"/>
    </location>
</feature>
<dbReference type="EMBL" id="MT042883">
    <property type="protein sequence ID" value="QWE91265.1"/>
    <property type="molecule type" value="mRNA"/>
</dbReference>
<dbReference type="PIRSF" id="PIRSF000497">
    <property type="entry name" value="MAT"/>
    <property type="match status" value="1"/>
</dbReference>
<keyword evidence="8 11" id="KW-0460">Magnesium</keyword>
<dbReference type="PANTHER" id="PTHR11964">
    <property type="entry name" value="S-ADENOSYLMETHIONINE SYNTHETASE"/>
    <property type="match status" value="1"/>
</dbReference>
<dbReference type="UniPathway" id="UPA00315">
    <property type="reaction ID" value="UER00080"/>
</dbReference>
<dbReference type="Pfam" id="PF00438">
    <property type="entry name" value="S-AdoMet_synt_N"/>
    <property type="match status" value="1"/>
</dbReference>
<dbReference type="AlphaFoldDB" id="A0A8E8PJI5"/>
<dbReference type="FunFam" id="3.30.300.10:FF:000004">
    <property type="entry name" value="S-adenosylmethionine synthase"/>
    <property type="match status" value="1"/>
</dbReference>
<dbReference type="NCBIfam" id="TIGR01034">
    <property type="entry name" value="metK"/>
    <property type="match status" value="1"/>
</dbReference>
<evidence type="ECO:0000259" key="15">
    <source>
        <dbReference type="Pfam" id="PF02773"/>
    </source>
</evidence>
<dbReference type="Gene3D" id="3.30.300.10">
    <property type="match status" value="3"/>
</dbReference>
<dbReference type="FunFam" id="3.30.300.10:FF:000003">
    <property type="entry name" value="S-adenosylmethionine synthase"/>
    <property type="match status" value="1"/>
</dbReference>
<dbReference type="PROSITE" id="PS00376">
    <property type="entry name" value="ADOMET_SYNTHASE_1"/>
    <property type="match status" value="1"/>
</dbReference>
<evidence type="ECO:0000256" key="9">
    <source>
        <dbReference type="ARBA" id="ARBA00022958"/>
    </source>
</evidence>
<dbReference type="GO" id="GO:0004478">
    <property type="term" value="F:methionine adenosyltransferase activity"/>
    <property type="evidence" value="ECO:0007669"/>
    <property type="project" value="UniProtKB-EC"/>
</dbReference>
<dbReference type="GO" id="GO:0005524">
    <property type="term" value="F:ATP binding"/>
    <property type="evidence" value="ECO:0007669"/>
    <property type="project" value="UniProtKB-KW"/>
</dbReference>
<dbReference type="InterPro" id="IPR022630">
    <property type="entry name" value="S-AdoMet_synt_C"/>
</dbReference>
<dbReference type="InterPro" id="IPR022631">
    <property type="entry name" value="ADOMET_SYNTHASE_CS"/>
</dbReference>
<comment type="cofactor">
    <cofactor evidence="11">
        <name>K(+)</name>
        <dbReference type="ChEBI" id="CHEBI:29103"/>
    </cofactor>
    <text evidence="11">Binds 1 potassium ion per subunit. The potassium ion interacts primarily with the substrate.</text>
</comment>
<evidence type="ECO:0000256" key="10">
    <source>
        <dbReference type="ARBA" id="ARBA00048344"/>
    </source>
</evidence>
<feature type="domain" description="S-adenosylmethionine synthetase N-terminal" evidence="13">
    <location>
        <begin position="12"/>
        <end position="109"/>
    </location>
</feature>
<dbReference type="GO" id="GO:0006556">
    <property type="term" value="P:S-adenosylmethionine biosynthetic process"/>
    <property type="evidence" value="ECO:0007669"/>
    <property type="project" value="UniProtKB-UniPathway"/>
</dbReference>